<name>A0A8J7IPU3_9RHOB</name>
<dbReference type="EMBL" id="JADCKQ010000012">
    <property type="protein sequence ID" value="MBI1494911.1"/>
    <property type="molecule type" value="Genomic_DNA"/>
</dbReference>
<dbReference type="Proteomes" id="UP000640583">
    <property type="component" value="Unassembled WGS sequence"/>
</dbReference>
<dbReference type="AlphaFoldDB" id="A0A8J7IPU3"/>
<evidence type="ECO:0000313" key="2">
    <source>
        <dbReference type="EMBL" id="MBI1494911.1"/>
    </source>
</evidence>
<feature type="signal peptide" evidence="1">
    <location>
        <begin position="1"/>
        <end position="23"/>
    </location>
</feature>
<reference evidence="2" key="1">
    <citation type="submission" date="2020-10" db="EMBL/GenBank/DDBJ databases">
        <title>Paenihalocynthiibacter styelae gen. nov., sp. nov., isolated from stalked sea squirt Styela clava.</title>
        <authorList>
            <person name="Kim Y.-O."/>
            <person name="Yoon J.-H."/>
        </authorList>
    </citation>
    <scope>NUCLEOTIDE SEQUENCE</scope>
    <source>
        <strain evidence="2">MYP1-1</strain>
    </source>
</reference>
<gene>
    <name evidence="2" type="ORF">H1D41_14800</name>
</gene>
<keyword evidence="3" id="KW-1185">Reference proteome</keyword>
<dbReference type="RefSeq" id="WP_228849643.1">
    <property type="nucleotide sequence ID" value="NZ_JADCKQ010000012.1"/>
</dbReference>
<evidence type="ECO:0000313" key="3">
    <source>
        <dbReference type="Proteomes" id="UP000640583"/>
    </source>
</evidence>
<proteinExistence type="predicted"/>
<evidence type="ECO:0000256" key="1">
    <source>
        <dbReference type="SAM" id="SignalP"/>
    </source>
</evidence>
<organism evidence="2 3">
    <name type="scientific">Halocynthiibacter styelae</name>
    <dbReference type="NCBI Taxonomy" id="2761955"/>
    <lineage>
        <taxon>Bacteria</taxon>
        <taxon>Pseudomonadati</taxon>
        <taxon>Pseudomonadota</taxon>
        <taxon>Alphaproteobacteria</taxon>
        <taxon>Rhodobacterales</taxon>
        <taxon>Paracoccaceae</taxon>
        <taxon>Halocynthiibacter</taxon>
    </lineage>
</organism>
<protein>
    <submittedName>
        <fullName evidence="2">Uncharacterized protein</fullName>
    </submittedName>
</protein>
<comment type="caution">
    <text evidence="2">The sequence shown here is derived from an EMBL/GenBank/DDBJ whole genome shotgun (WGS) entry which is preliminary data.</text>
</comment>
<keyword evidence="1" id="KW-0732">Signal</keyword>
<accession>A0A8J7IPU3</accession>
<feature type="chain" id="PRO_5035163141" evidence="1">
    <location>
        <begin position="24"/>
        <end position="181"/>
    </location>
</feature>
<sequence length="181" mass="19674">MKLNAFISLLAVCLLFYADIAAACSPASQGWDRRIRVRADCSFTRAGEGEFGLGEGSPAIDLGNDLVAQAVRFGSGCSFSETLHLIDCAEQNQLSLHGQNPVDPGEPAIAGSFTTSVEKILMPEGPIDLYAITSLEGAREMAREHNVTVSDDALEQIQRLSGRNRYDLFCGCERFYPEHSQ</sequence>